<dbReference type="EMBL" id="LCLF01000023">
    <property type="protein sequence ID" value="KKU12457.1"/>
    <property type="molecule type" value="Genomic_DNA"/>
</dbReference>
<reference evidence="1 2" key="1">
    <citation type="journal article" date="2015" name="Nature">
        <title>rRNA introns, odd ribosomes, and small enigmatic genomes across a large radiation of phyla.</title>
        <authorList>
            <person name="Brown C.T."/>
            <person name="Hug L.A."/>
            <person name="Thomas B.C."/>
            <person name="Sharon I."/>
            <person name="Castelle C.J."/>
            <person name="Singh A."/>
            <person name="Wilkins M.J."/>
            <person name="Williams K.H."/>
            <person name="Banfield J.F."/>
        </authorList>
    </citation>
    <scope>NUCLEOTIDE SEQUENCE [LARGE SCALE GENOMIC DNA]</scope>
</reference>
<proteinExistence type="predicted"/>
<protein>
    <submittedName>
        <fullName evidence="1">Uncharacterized protein</fullName>
    </submittedName>
</protein>
<comment type="caution">
    <text evidence="1">The sequence shown here is derived from an EMBL/GenBank/DDBJ whole genome shotgun (WGS) entry which is preliminary data.</text>
</comment>
<organism evidence="1 2">
    <name type="scientific">Candidatus Azambacteria bacterium GW2011_GWC2_45_7b</name>
    <dbReference type="NCBI Taxonomy" id="1618621"/>
    <lineage>
        <taxon>Bacteria</taxon>
        <taxon>Candidatus Azamiibacteriota</taxon>
    </lineage>
</organism>
<name>A0A837IN06_9BACT</name>
<dbReference type="AlphaFoldDB" id="A0A837IN06"/>
<sequence>MSTLYSIGHMNQLADALEKAGFSVEEVTKLRKYDLGTIKAVLRCCPRSRGVT</sequence>
<accession>A0A837IN06</accession>
<evidence type="ECO:0000313" key="1">
    <source>
        <dbReference type="EMBL" id="KKU12457.1"/>
    </source>
</evidence>
<dbReference type="Proteomes" id="UP000034909">
    <property type="component" value="Unassembled WGS sequence"/>
</dbReference>
<gene>
    <name evidence="1" type="ORF">UX18_C0023G0002</name>
</gene>
<evidence type="ECO:0000313" key="2">
    <source>
        <dbReference type="Proteomes" id="UP000034909"/>
    </source>
</evidence>